<dbReference type="Proteomes" id="UP000784294">
    <property type="component" value="Unassembled WGS sequence"/>
</dbReference>
<keyword evidence="3" id="KW-1185">Reference proteome</keyword>
<keyword evidence="1" id="KW-1133">Transmembrane helix</keyword>
<evidence type="ECO:0000256" key="1">
    <source>
        <dbReference type="SAM" id="Phobius"/>
    </source>
</evidence>
<reference evidence="2" key="1">
    <citation type="submission" date="2018-11" db="EMBL/GenBank/DDBJ databases">
        <authorList>
            <consortium name="Pathogen Informatics"/>
        </authorList>
    </citation>
    <scope>NUCLEOTIDE SEQUENCE</scope>
</reference>
<protein>
    <submittedName>
        <fullName evidence="2">Uncharacterized protein</fullName>
    </submittedName>
</protein>
<sequence length="157" mass="17088">MKSCSRNGSLVFKAVGTASESECLLVGRLVGLTKSLGDCFSCLFVGSLNQPVGSIFATSLSRNYTSYDQVIYSHNSLLSFPPISPESVPLQVGLGKRNYLHHRYQMPFAGLLTYILPPFFFLLVCDLAALNNKMYHVPGPTLETMMHTTGSGLGAFL</sequence>
<evidence type="ECO:0000313" key="3">
    <source>
        <dbReference type="Proteomes" id="UP000784294"/>
    </source>
</evidence>
<dbReference type="EMBL" id="CAAALY010252655">
    <property type="protein sequence ID" value="VEL36587.1"/>
    <property type="molecule type" value="Genomic_DNA"/>
</dbReference>
<proteinExistence type="predicted"/>
<name>A0A3S5FG85_9PLAT</name>
<gene>
    <name evidence="2" type="ORF">PXEA_LOCUS30027</name>
</gene>
<dbReference type="AlphaFoldDB" id="A0A3S5FG85"/>
<feature type="transmembrane region" description="Helical" evidence="1">
    <location>
        <begin position="106"/>
        <end position="130"/>
    </location>
</feature>
<keyword evidence="1" id="KW-0472">Membrane</keyword>
<keyword evidence="1" id="KW-0812">Transmembrane</keyword>
<evidence type="ECO:0000313" key="2">
    <source>
        <dbReference type="EMBL" id="VEL36587.1"/>
    </source>
</evidence>
<organism evidence="2 3">
    <name type="scientific">Protopolystoma xenopodis</name>
    <dbReference type="NCBI Taxonomy" id="117903"/>
    <lineage>
        <taxon>Eukaryota</taxon>
        <taxon>Metazoa</taxon>
        <taxon>Spiralia</taxon>
        <taxon>Lophotrochozoa</taxon>
        <taxon>Platyhelminthes</taxon>
        <taxon>Monogenea</taxon>
        <taxon>Polyopisthocotylea</taxon>
        <taxon>Polystomatidea</taxon>
        <taxon>Polystomatidae</taxon>
        <taxon>Protopolystoma</taxon>
    </lineage>
</organism>
<accession>A0A3S5FG85</accession>
<comment type="caution">
    <text evidence="2">The sequence shown here is derived from an EMBL/GenBank/DDBJ whole genome shotgun (WGS) entry which is preliminary data.</text>
</comment>